<dbReference type="InterPro" id="IPR027558">
    <property type="entry name" value="Pre_pil_HX9DG_C"/>
</dbReference>
<protein>
    <submittedName>
        <fullName evidence="3">DUF1559 domain-containing protein</fullName>
    </submittedName>
</protein>
<proteinExistence type="predicted"/>
<keyword evidence="1" id="KW-0472">Membrane</keyword>
<dbReference type="Pfam" id="PF07596">
    <property type="entry name" value="SBP_bac_10"/>
    <property type="match status" value="1"/>
</dbReference>
<dbReference type="PANTHER" id="PTHR30093:SF2">
    <property type="entry name" value="TYPE II SECRETION SYSTEM PROTEIN H"/>
    <property type="match status" value="1"/>
</dbReference>
<dbReference type="Proteomes" id="UP001139103">
    <property type="component" value="Unassembled WGS sequence"/>
</dbReference>
<reference evidence="3" key="1">
    <citation type="submission" date="2021-11" db="EMBL/GenBank/DDBJ databases">
        <title>Genome sequence.</title>
        <authorList>
            <person name="Sun Q."/>
        </authorList>
    </citation>
    <scope>NUCLEOTIDE SEQUENCE</scope>
    <source>
        <strain evidence="3">JC732</strain>
    </source>
</reference>
<evidence type="ECO:0000259" key="2">
    <source>
        <dbReference type="Pfam" id="PF07596"/>
    </source>
</evidence>
<accession>A0A9X1SHM4</accession>
<dbReference type="AlphaFoldDB" id="A0A9X1SHM4"/>
<organism evidence="3 4">
    <name type="scientific">Blastopirellula sediminis</name>
    <dbReference type="NCBI Taxonomy" id="2894196"/>
    <lineage>
        <taxon>Bacteria</taxon>
        <taxon>Pseudomonadati</taxon>
        <taxon>Planctomycetota</taxon>
        <taxon>Planctomycetia</taxon>
        <taxon>Pirellulales</taxon>
        <taxon>Pirellulaceae</taxon>
        <taxon>Blastopirellula</taxon>
    </lineage>
</organism>
<dbReference type="NCBIfam" id="TIGR02532">
    <property type="entry name" value="IV_pilin_GFxxxE"/>
    <property type="match status" value="1"/>
</dbReference>
<dbReference type="NCBIfam" id="TIGR04294">
    <property type="entry name" value="pre_pil_HX9DG"/>
    <property type="match status" value="1"/>
</dbReference>
<dbReference type="RefSeq" id="WP_230221283.1">
    <property type="nucleotide sequence ID" value="NZ_JAJKFT010000010.1"/>
</dbReference>
<feature type="transmembrane region" description="Helical" evidence="1">
    <location>
        <begin position="12"/>
        <end position="35"/>
    </location>
</feature>
<dbReference type="Pfam" id="PF07963">
    <property type="entry name" value="N_methyl"/>
    <property type="match status" value="1"/>
</dbReference>
<dbReference type="Gene3D" id="3.30.700.10">
    <property type="entry name" value="Glycoprotein, Type 4 Pilin"/>
    <property type="match status" value="1"/>
</dbReference>
<evidence type="ECO:0000313" key="3">
    <source>
        <dbReference type="EMBL" id="MCC9630282.1"/>
    </source>
</evidence>
<keyword evidence="4" id="KW-1185">Reference proteome</keyword>
<dbReference type="InterPro" id="IPR012902">
    <property type="entry name" value="N_methyl_site"/>
</dbReference>
<keyword evidence="1" id="KW-1133">Transmembrane helix</keyword>
<evidence type="ECO:0000256" key="1">
    <source>
        <dbReference type="SAM" id="Phobius"/>
    </source>
</evidence>
<dbReference type="InterPro" id="IPR045584">
    <property type="entry name" value="Pilin-like"/>
</dbReference>
<sequence>MSRSNRRLRVGFTLVELLVVIAIIGVLIALLLPAVQQAREAARRTQCLNNLKQVGLSLHNFHDTYREFPPSRIEYGYLGWAAFLLPFMEQNALYDSLDMKATYASQTAAAQQAAIPGYVCPSRHGVGDMATTLEAINGSVSTDAGPVWDYASCDGDSGDDAKLRRVTSTGMLIIAEGNHTKYKSLTKMASVTDGLSNTIAIGEKHIRQVNLLSETTGGDGPVLSGWAYTSMRAAGPGYPLAKGTTDTVSGVEKLVFGSFHPGVVNFVLGDASVRSIGTTIDTTNLGYLANRQDGNVISVDY</sequence>
<dbReference type="InterPro" id="IPR011453">
    <property type="entry name" value="DUF1559"/>
</dbReference>
<comment type="caution">
    <text evidence="3">The sequence shown here is derived from an EMBL/GenBank/DDBJ whole genome shotgun (WGS) entry which is preliminary data.</text>
</comment>
<name>A0A9X1SHM4_9BACT</name>
<dbReference type="EMBL" id="JAJKFT010000010">
    <property type="protein sequence ID" value="MCC9630282.1"/>
    <property type="molecule type" value="Genomic_DNA"/>
</dbReference>
<dbReference type="PANTHER" id="PTHR30093">
    <property type="entry name" value="GENERAL SECRETION PATHWAY PROTEIN G"/>
    <property type="match status" value="1"/>
</dbReference>
<gene>
    <name evidence="3" type="ORF">LOC68_17950</name>
</gene>
<dbReference type="SUPFAM" id="SSF54523">
    <property type="entry name" value="Pili subunits"/>
    <property type="match status" value="1"/>
</dbReference>
<keyword evidence="1" id="KW-0812">Transmembrane</keyword>
<feature type="domain" description="DUF1559" evidence="2">
    <location>
        <begin position="36"/>
        <end position="282"/>
    </location>
</feature>
<evidence type="ECO:0000313" key="4">
    <source>
        <dbReference type="Proteomes" id="UP001139103"/>
    </source>
</evidence>